<dbReference type="AlphaFoldDB" id="A0A0A2MG06"/>
<protein>
    <submittedName>
        <fullName evidence="1">Uncharacterized protein</fullName>
    </submittedName>
</protein>
<evidence type="ECO:0000313" key="2">
    <source>
        <dbReference type="Proteomes" id="UP000030111"/>
    </source>
</evidence>
<dbReference type="Proteomes" id="UP000030111">
    <property type="component" value="Unassembled WGS sequence"/>
</dbReference>
<accession>A0A0A2MG06</accession>
<proteinExistence type="predicted"/>
<organism evidence="1 2">
    <name type="scientific">Flavobacterium subsaxonicum WB 4.1-42 = DSM 21790</name>
    <dbReference type="NCBI Taxonomy" id="1121898"/>
    <lineage>
        <taxon>Bacteria</taxon>
        <taxon>Pseudomonadati</taxon>
        <taxon>Bacteroidota</taxon>
        <taxon>Flavobacteriia</taxon>
        <taxon>Flavobacteriales</taxon>
        <taxon>Flavobacteriaceae</taxon>
        <taxon>Flavobacterium</taxon>
    </lineage>
</organism>
<keyword evidence="2" id="KW-1185">Reference proteome</keyword>
<evidence type="ECO:0000313" key="1">
    <source>
        <dbReference type="EMBL" id="KGO91174.1"/>
    </source>
</evidence>
<name>A0A0A2MG06_9FLAO</name>
<sequence length="89" mass="10368">MGSSSYITNAAGVVSQHMKYLPFWRKAGRRTLKSIKSPFKFNGKEFDEEPDYCYAADYYERRSNLLDPFIALPKFKIIYNKIEILSKSS</sequence>
<reference evidence="1 2" key="1">
    <citation type="submission" date="2013-09" db="EMBL/GenBank/DDBJ databases">
        <authorList>
            <person name="Zeng Z."/>
            <person name="Chen C."/>
        </authorList>
    </citation>
    <scope>NUCLEOTIDE SEQUENCE [LARGE SCALE GENOMIC DNA]</scope>
    <source>
        <strain evidence="1 2">WB 4.1-42</strain>
    </source>
</reference>
<dbReference type="EMBL" id="JRLY01000024">
    <property type="protein sequence ID" value="KGO91174.1"/>
    <property type="molecule type" value="Genomic_DNA"/>
</dbReference>
<comment type="caution">
    <text evidence="1">The sequence shown here is derived from an EMBL/GenBank/DDBJ whole genome shotgun (WGS) entry which is preliminary data.</text>
</comment>
<gene>
    <name evidence="1" type="ORF">Q766_19630</name>
</gene>